<evidence type="ECO:0000313" key="1">
    <source>
        <dbReference type="EMBL" id="OSY44463.1"/>
    </source>
</evidence>
<sequence length="103" mass="10427">MAVLLLIPVMAMMWKLYQLSRAPKDAALRSVTLSLVCACASYPLAMPGGTLGVDTVAGDGAAKIGQNVLLGAPRVSDAVLAAVARAGAGDLDQACLAELVMVS</sequence>
<evidence type="ECO:0000313" key="3">
    <source>
        <dbReference type="Proteomes" id="UP000194225"/>
    </source>
</evidence>
<dbReference type="Proteomes" id="UP000194225">
    <property type="component" value="Unassembled WGS sequence"/>
</dbReference>
<name>A0AAE6TMP8_STRPT</name>
<dbReference type="RefSeq" id="WP_085925757.1">
    <property type="nucleotide sequence ID" value="NZ_BAABSS010000019.1"/>
</dbReference>
<evidence type="ECO:0000313" key="2">
    <source>
        <dbReference type="EMBL" id="QEV53059.1"/>
    </source>
</evidence>
<dbReference type="Proteomes" id="UP000325458">
    <property type="component" value="Chromosome"/>
</dbReference>
<dbReference type="KEGG" id="spla:CP981_16535"/>
<protein>
    <submittedName>
        <fullName evidence="2">Uncharacterized protein</fullName>
    </submittedName>
</protein>
<dbReference type="AlphaFoldDB" id="A0AAE6TMP8"/>
<evidence type="ECO:0000313" key="4">
    <source>
        <dbReference type="Proteomes" id="UP000325458"/>
    </source>
</evidence>
<dbReference type="EMBL" id="MIGA01000027">
    <property type="protein sequence ID" value="OSY44463.1"/>
    <property type="molecule type" value="Genomic_DNA"/>
</dbReference>
<accession>A0AAE6TMP8</accession>
<dbReference type="GeneID" id="90924901"/>
<gene>
    <name evidence="1" type="ORF">BG653_04065</name>
    <name evidence="2" type="ORF">CP981_16535</name>
</gene>
<proteinExistence type="predicted"/>
<keyword evidence="3" id="KW-1185">Reference proteome</keyword>
<reference evidence="1 3" key="1">
    <citation type="submission" date="2016-09" db="EMBL/GenBank/DDBJ databases">
        <title>Streptomyces platensis DSM40041, a candidate organism with high potential of specific P450 cytochromes.</title>
        <authorList>
            <person name="Grumaz C."/>
            <person name="Vainshtein Y."/>
            <person name="Kirstahler P."/>
            <person name="Sohn K."/>
        </authorList>
    </citation>
    <scope>NUCLEOTIDE SEQUENCE [LARGE SCALE GENOMIC DNA]</scope>
    <source>
        <strain evidence="1 3">DSM 40041</strain>
    </source>
</reference>
<dbReference type="EMBL" id="CP023691">
    <property type="protein sequence ID" value="QEV53059.1"/>
    <property type="molecule type" value="Genomic_DNA"/>
</dbReference>
<reference evidence="2 4" key="2">
    <citation type="submission" date="2017-09" db="EMBL/GenBank/DDBJ databases">
        <authorList>
            <person name="Lee N."/>
            <person name="Cho B.-K."/>
        </authorList>
    </citation>
    <scope>NUCLEOTIDE SEQUENCE [LARGE SCALE GENOMIC DNA]</scope>
    <source>
        <strain evidence="2 4">ATCC 23948</strain>
    </source>
</reference>
<organism evidence="2 4">
    <name type="scientific">Streptomyces platensis</name>
    <dbReference type="NCBI Taxonomy" id="58346"/>
    <lineage>
        <taxon>Bacteria</taxon>
        <taxon>Bacillati</taxon>
        <taxon>Actinomycetota</taxon>
        <taxon>Actinomycetes</taxon>
        <taxon>Kitasatosporales</taxon>
        <taxon>Streptomycetaceae</taxon>
        <taxon>Streptomyces</taxon>
    </lineage>
</organism>